<protein>
    <submittedName>
        <fullName evidence="3">Initiator Replication protein</fullName>
    </submittedName>
    <submittedName>
        <fullName evidence="4">Replication initiation protein</fullName>
    </submittedName>
</protein>
<dbReference type="GO" id="GO:0006270">
    <property type="term" value="P:DNA replication initiation"/>
    <property type="evidence" value="ECO:0007669"/>
    <property type="project" value="InterPro"/>
</dbReference>
<evidence type="ECO:0000313" key="5">
    <source>
        <dbReference type="Proteomes" id="UP000181860"/>
    </source>
</evidence>
<organism evidence="4 6">
    <name type="scientific">Lactobacillus kefiranofaciens</name>
    <dbReference type="NCBI Taxonomy" id="267818"/>
    <lineage>
        <taxon>Bacteria</taxon>
        <taxon>Bacillati</taxon>
        <taxon>Bacillota</taxon>
        <taxon>Bacilli</taxon>
        <taxon>Lactobacillales</taxon>
        <taxon>Lactobacillaceae</taxon>
        <taxon>Lactobacillus</taxon>
    </lineage>
</organism>
<evidence type="ECO:0000259" key="2">
    <source>
        <dbReference type="Pfam" id="PF01051"/>
    </source>
</evidence>
<sequence>MDEKKKEQEKIRELLNFPDRKKNLVKYNNDLNDSKQYYGVSSLTKYELDIFFFLVAQLQGQDGAVVDIKIKDLKRYLHMPRTMSYRTFQKVVVQTFAHLENIKTGFLKNDEDNREYLQLRPIFDYTNIYTDSLDVEVKVNKEYRYLFNGLIRSADPSMQIRYTRFDLQQMIKIKRQNSKNMYRLLMQNMYRGEREFTEEEIYEQLGLFTVRKGKRVKKYENGKLYNRVLKPALIDLSPFFRNLRLKKQYGPNHTVEKYHFFWAKESARNSRLIYNPEDADIRAVVNIKTNVHLTLKEKNEAIDRYFGQKIGTSHLEKQSGNKEYLKSFFEDTPFNQSGLDIETKKLTDLELKNMISTYGYLESLDLLKDHDKTFLKLLKTEKLKREGKLEEEKPVKGTFLQSFLNVPKPLESMTDTELNHYQDLLLAKIADPDHDISASERLDLSNIRKMLLGLNDLKNNMPKSDK</sequence>
<accession>A0AAX3UDR8</accession>
<reference evidence="3 5" key="1">
    <citation type="submission" date="2016-10" db="EMBL/GenBank/DDBJ databases">
        <authorList>
            <person name="Varghese N."/>
            <person name="Submissions S."/>
        </authorList>
    </citation>
    <scope>NUCLEOTIDE SEQUENCE [LARGE SCALE GENOMIC DNA]</scope>
    <source>
        <strain evidence="3 5">ATCC 43761</strain>
    </source>
</reference>
<dbReference type="GO" id="GO:0003887">
    <property type="term" value="F:DNA-directed DNA polymerase activity"/>
    <property type="evidence" value="ECO:0007669"/>
    <property type="project" value="InterPro"/>
</dbReference>
<evidence type="ECO:0000313" key="6">
    <source>
        <dbReference type="Proteomes" id="UP001242513"/>
    </source>
</evidence>
<comment type="similarity">
    <text evidence="1">Belongs to the initiator RepB protein family.</text>
</comment>
<evidence type="ECO:0000313" key="3">
    <source>
        <dbReference type="EMBL" id="SDA73174.1"/>
    </source>
</evidence>
<keyword evidence="5" id="KW-1185">Reference proteome</keyword>
<dbReference type="Proteomes" id="UP000181860">
    <property type="component" value="Unassembled WGS sequence"/>
</dbReference>
<dbReference type="Proteomes" id="UP001242513">
    <property type="component" value="Chromosome"/>
</dbReference>
<dbReference type="Pfam" id="PF01051">
    <property type="entry name" value="Rep3_N"/>
    <property type="match status" value="1"/>
</dbReference>
<name>A0AAX3UDR8_9LACO</name>
<dbReference type="EMBL" id="CP123735">
    <property type="protein sequence ID" value="WGO85781.1"/>
    <property type="molecule type" value="Genomic_DNA"/>
</dbReference>
<evidence type="ECO:0000256" key="1">
    <source>
        <dbReference type="ARBA" id="ARBA00038283"/>
    </source>
</evidence>
<gene>
    <name evidence="4" type="ORF">QEJ78_10840</name>
    <name evidence="3" type="ORF">SAMN02983011_02434</name>
</gene>
<proteinExistence type="inferred from homology"/>
<dbReference type="SUPFAM" id="SSF46785">
    <property type="entry name" value="Winged helix' DNA-binding domain"/>
    <property type="match status" value="1"/>
</dbReference>
<evidence type="ECO:0000313" key="4">
    <source>
        <dbReference type="EMBL" id="WGO85781.1"/>
    </source>
</evidence>
<dbReference type="InterPro" id="IPR036390">
    <property type="entry name" value="WH_DNA-bd_sf"/>
</dbReference>
<reference evidence="4" key="3">
    <citation type="submission" date="2023-04" db="EMBL/GenBank/DDBJ databases">
        <authorList>
            <person name="Wang Y."/>
        </authorList>
    </citation>
    <scope>NUCLEOTIDE SEQUENCE</scope>
    <source>
        <strain evidence="4">ZW18</strain>
    </source>
</reference>
<dbReference type="EMBL" id="FMXC01000066">
    <property type="protein sequence ID" value="SDA73174.1"/>
    <property type="molecule type" value="Genomic_DNA"/>
</dbReference>
<dbReference type="AlphaFoldDB" id="A0AAX3UDR8"/>
<reference evidence="4" key="2">
    <citation type="journal article" date="2022" name="Food Funct.">
        <title>Lactobacillus kefiranofaciens ZW18 from Kefir enhances the anti-tumor effect of anti-programmed cell death 1 (PD-1) immunotherapy by modulating the gut microbiota.</title>
        <authorList>
            <person name="Zhao J."/>
            <person name="Wang Y."/>
            <person name="Wang J."/>
            <person name="Lv M."/>
            <person name="Zhou C."/>
            <person name="Jia L."/>
            <person name="Geng W."/>
        </authorList>
    </citation>
    <scope>NUCLEOTIDE SEQUENCE</scope>
    <source>
        <strain evidence="4">ZW18</strain>
    </source>
</reference>
<dbReference type="RefSeq" id="WP_013851171.1">
    <property type="nucleotide sequence ID" value="NZ_CP123735.1"/>
</dbReference>
<dbReference type="InterPro" id="IPR000525">
    <property type="entry name" value="Initiator_Rep_WH1"/>
</dbReference>
<feature type="domain" description="Initiator Rep protein WH1" evidence="2">
    <location>
        <begin position="25"/>
        <end position="186"/>
    </location>
</feature>